<feature type="transmembrane region" description="Helical" evidence="7">
    <location>
        <begin position="152"/>
        <end position="174"/>
    </location>
</feature>
<keyword evidence="4 7" id="KW-0812">Transmembrane</keyword>
<evidence type="ECO:0000256" key="5">
    <source>
        <dbReference type="ARBA" id="ARBA00022989"/>
    </source>
</evidence>
<keyword evidence="5 7" id="KW-1133">Transmembrane helix</keyword>
<dbReference type="Gene3D" id="1.20.1250.20">
    <property type="entry name" value="MFS general substrate transporter like domains"/>
    <property type="match status" value="2"/>
</dbReference>
<feature type="transmembrane region" description="Helical" evidence="7">
    <location>
        <begin position="217"/>
        <end position="236"/>
    </location>
</feature>
<keyword evidence="6 7" id="KW-0472">Membrane</keyword>
<dbReference type="OrthoDB" id="8953821at2"/>
<dbReference type="GO" id="GO:0022857">
    <property type="term" value="F:transmembrane transporter activity"/>
    <property type="evidence" value="ECO:0007669"/>
    <property type="project" value="InterPro"/>
</dbReference>
<evidence type="ECO:0000256" key="3">
    <source>
        <dbReference type="ARBA" id="ARBA00022475"/>
    </source>
</evidence>
<feature type="domain" description="Major facilitator superfamily (MFS) profile" evidence="8">
    <location>
        <begin position="46"/>
        <end position="456"/>
    </location>
</feature>
<name>A0A0M2HFH6_9MICO</name>
<reference evidence="9 10" key="1">
    <citation type="submission" date="2015-02" db="EMBL/GenBank/DDBJ databases">
        <title>Draft genome sequences of ten Microbacterium spp. with emphasis on heavy metal contaminated environments.</title>
        <authorList>
            <person name="Corretto E."/>
        </authorList>
    </citation>
    <scope>NUCLEOTIDE SEQUENCE [LARGE SCALE GENOMIC DNA]</scope>
    <source>
        <strain evidence="9 10">DSM 12510</strain>
    </source>
</reference>
<organism evidence="9 10">
    <name type="scientific">Microbacterium terrae</name>
    <dbReference type="NCBI Taxonomy" id="69369"/>
    <lineage>
        <taxon>Bacteria</taxon>
        <taxon>Bacillati</taxon>
        <taxon>Actinomycetota</taxon>
        <taxon>Actinomycetes</taxon>
        <taxon>Micrococcales</taxon>
        <taxon>Microbacteriaceae</taxon>
        <taxon>Microbacterium</taxon>
    </lineage>
</organism>
<evidence type="ECO:0000256" key="4">
    <source>
        <dbReference type="ARBA" id="ARBA00022692"/>
    </source>
</evidence>
<dbReference type="InterPro" id="IPR020846">
    <property type="entry name" value="MFS_dom"/>
</dbReference>
<feature type="transmembrane region" description="Helical" evidence="7">
    <location>
        <begin position="274"/>
        <end position="295"/>
    </location>
</feature>
<feature type="transmembrane region" description="Helical" evidence="7">
    <location>
        <begin position="431"/>
        <end position="449"/>
    </location>
</feature>
<feature type="transmembrane region" description="Helical" evidence="7">
    <location>
        <begin position="405"/>
        <end position="425"/>
    </location>
</feature>
<evidence type="ECO:0000313" key="9">
    <source>
        <dbReference type="EMBL" id="KJL45414.1"/>
    </source>
</evidence>
<evidence type="ECO:0000313" key="10">
    <source>
        <dbReference type="Proteomes" id="UP000033956"/>
    </source>
</evidence>
<evidence type="ECO:0000256" key="7">
    <source>
        <dbReference type="SAM" id="Phobius"/>
    </source>
</evidence>
<dbReference type="STRING" id="92835.RS81_00237"/>
<proteinExistence type="predicted"/>
<gene>
    <name evidence="9" type="primary">proP</name>
    <name evidence="9" type="ORF">RS81_00237</name>
</gene>
<feature type="transmembrane region" description="Helical" evidence="7">
    <location>
        <begin position="307"/>
        <end position="327"/>
    </location>
</feature>
<keyword evidence="2" id="KW-0813">Transport</keyword>
<dbReference type="AlphaFoldDB" id="A0A0M2HFH6"/>
<dbReference type="EMBL" id="JYIZ01000023">
    <property type="protein sequence ID" value="KJL45414.1"/>
    <property type="molecule type" value="Genomic_DNA"/>
</dbReference>
<dbReference type="GO" id="GO:0005886">
    <property type="term" value="C:plasma membrane"/>
    <property type="evidence" value="ECO:0007669"/>
    <property type="project" value="UniProtKB-SubCell"/>
</dbReference>
<sequence length="456" mass="45772">MTVTGPVSATDPASATGSASVTDVASAAVSPPAAAGPETARASRRAVVAASAGTVLEWYDFFLYGTAAALVFPTLFFPESAPGVAVLLSLAVFATGFVARPLGGIAAAWLGDRAGRRTALIATVVVMGVATAGIGVLPTYAQAGALAPALLVLLRLAQGAATGGEWGGAALLAVEGARSRGARGAFVQSAVYVGLILGNLAFVVLTLTLDEAALLSWGWRIPFLASLALLAIALLLRRGVAETPEFVAARAADRLARRPVVDALRRPRSVVAVFLMRVGQNTAFYIVSVFCLGYAVNTLGLDRSVTLTALLVGAGLAAVLCPLWGRLGDRIGPFPLVAGGLVALGVLAVPLFAVLEGGVTALVVGVVALAIGVANAAADSVQPAWFAALFDAPVRYSGITLGREAGAIVGGGLAPLAAAALAVGVGHWWPVAVMMVLAAGLGLVGAVLARTMTTDI</sequence>
<dbReference type="PANTHER" id="PTHR43045">
    <property type="entry name" value="SHIKIMATE TRANSPORTER"/>
    <property type="match status" value="1"/>
</dbReference>
<dbReference type="PROSITE" id="PS50850">
    <property type="entry name" value="MFS"/>
    <property type="match status" value="1"/>
</dbReference>
<feature type="transmembrane region" description="Helical" evidence="7">
    <location>
        <begin position="359"/>
        <end position="378"/>
    </location>
</feature>
<dbReference type="PATRIC" id="fig|92835.4.peg.248"/>
<feature type="transmembrane region" description="Helical" evidence="7">
    <location>
        <begin position="186"/>
        <end position="205"/>
    </location>
</feature>
<evidence type="ECO:0000259" key="8">
    <source>
        <dbReference type="PROSITE" id="PS50850"/>
    </source>
</evidence>
<dbReference type="Proteomes" id="UP000033956">
    <property type="component" value="Unassembled WGS sequence"/>
</dbReference>
<feature type="transmembrane region" description="Helical" evidence="7">
    <location>
        <begin position="84"/>
        <end position="111"/>
    </location>
</feature>
<dbReference type="InterPro" id="IPR036259">
    <property type="entry name" value="MFS_trans_sf"/>
</dbReference>
<evidence type="ECO:0000256" key="6">
    <source>
        <dbReference type="ARBA" id="ARBA00023136"/>
    </source>
</evidence>
<keyword evidence="10" id="KW-1185">Reference proteome</keyword>
<comment type="caution">
    <text evidence="9">The sequence shown here is derived from an EMBL/GenBank/DDBJ whole genome shotgun (WGS) entry which is preliminary data.</text>
</comment>
<dbReference type="Pfam" id="PF07690">
    <property type="entry name" value="MFS_1"/>
    <property type="match status" value="1"/>
</dbReference>
<dbReference type="PANTHER" id="PTHR43045:SF1">
    <property type="entry name" value="SHIKIMATE TRANSPORTER"/>
    <property type="match status" value="1"/>
</dbReference>
<feature type="transmembrane region" description="Helical" evidence="7">
    <location>
        <begin position="118"/>
        <end position="140"/>
    </location>
</feature>
<protein>
    <submittedName>
        <fullName evidence="9">Proline/betaine transporter</fullName>
    </submittedName>
</protein>
<feature type="transmembrane region" description="Helical" evidence="7">
    <location>
        <begin position="334"/>
        <end position="353"/>
    </location>
</feature>
<evidence type="ECO:0000256" key="2">
    <source>
        <dbReference type="ARBA" id="ARBA00022448"/>
    </source>
</evidence>
<accession>A0A0M2HFH6</accession>
<dbReference type="SUPFAM" id="SSF103473">
    <property type="entry name" value="MFS general substrate transporter"/>
    <property type="match status" value="1"/>
</dbReference>
<dbReference type="InterPro" id="IPR011701">
    <property type="entry name" value="MFS"/>
</dbReference>
<evidence type="ECO:0000256" key="1">
    <source>
        <dbReference type="ARBA" id="ARBA00004651"/>
    </source>
</evidence>
<dbReference type="RefSeq" id="WP_052682273.1">
    <property type="nucleotide sequence ID" value="NZ_BAAAUP010000003.1"/>
</dbReference>
<comment type="subcellular location">
    <subcellularLocation>
        <location evidence="1">Cell membrane</location>
        <topology evidence="1">Multi-pass membrane protein</topology>
    </subcellularLocation>
</comment>
<keyword evidence="3" id="KW-1003">Cell membrane</keyword>